<proteinExistence type="predicted"/>
<evidence type="ECO:0000313" key="1">
    <source>
        <dbReference type="EMBL" id="QHT37089.1"/>
    </source>
</evidence>
<accession>A0A6C0F939</accession>
<dbReference type="EMBL" id="MN738789">
    <property type="protein sequence ID" value="QHT37089.1"/>
    <property type="molecule type" value="Genomic_DNA"/>
</dbReference>
<organism evidence="1">
    <name type="scientific">viral metagenome</name>
    <dbReference type="NCBI Taxonomy" id="1070528"/>
    <lineage>
        <taxon>unclassified sequences</taxon>
        <taxon>metagenomes</taxon>
        <taxon>organismal metagenomes</taxon>
    </lineage>
</organism>
<protein>
    <submittedName>
        <fullName evidence="1">Uncharacterized protein</fullName>
    </submittedName>
</protein>
<dbReference type="AlphaFoldDB" id="A0A6C0F939"/>
<name>A0A6C0F939_9ZZZZ</name>
<sequence length="158" mass="18597">MHIVIYNNNITKDRLQIGDKVLISLFYASAYCHTRKEFIGEKIEHSWGEILEIHPIADSIKITLMNCCNYSMRPEQSLKYKDCLQISKNNIKYHKTTYFETPSTLSSLQLKIKSLVQSYVQSLPESEKQIWDYMKDEEKLKYLDINNTLSSTSKFTFH</sequence>
<reference evidence="1" key="1">
    <citation type="journal article" date="2020" name="Nature">
        <title>Giant virus diversity and host interactions through global metagenomics.</title>
        <authorList>
            <person name="Schulz F."/>
            <person name="Roux S."/>
            <person name="Paez-Espino D."/>
            <person name="Jungbluth S."/>
            <person name="Walsh D.A."/>
            <person name="Denef V.J."/>
            <person name="McMahon K.D."/>
            <person name="Konstantinidis K.T."/>
            <person name="Eloe-Fadrosh E.A."/>
            <person name="Kyrpides N.C."/>
            <person name="Woyke T."/>
        </authorList>
    </citation>
    <scope>NUCLEOTIDE SEQUENCE</scope>
    <source>
        <strain evidence="1">GVMAG-S-ERX555967-131</strain>
    </source>
</reference>